<sequence length="198" mass="21869">MERSIKTIFTVITLCCLSFATQAKDANANKAQPAATQNESKAKPQDEAKSQAILNSKDVLTLEWIDLIPDSERNQFTAQGMPAQSHTGKAAKQSKLGHVRKELNGSKVKIPGFVIPLEGDQNMVTEFLLVPYFGACIHVPPPPPNQIVYVKFPKGAPIQQLWDVIYVVGTLKTETTNHELAETAYVIEGTQIEEYDDM</sequence>
<dbReference type="AlphaFoldDB" id="E3BGD3"/>
<dbReference type="Pfam" id="PF11736">
    <property type="entry name" value="DUF3299"/>
    <property type="match status" value="1"/>
</dbReference>
<feature type="region of interest" description="Disordered" evidence="1">
    <location>
        <begin position="30"/>
        <end position="50"/>
    </location>
</feature>
<name>E3BGD3_9VIBR</name>
<dbReference type="OrthoDB" id="9784998at2"/>
<evidence type="ECO:0008006" key="5">
    <source>
        <dbReference type="Google" id="ProtNLM"/>
    </source>
</evidence>
<dbReference type="InterPro" id="IPR021727">
    <property type="entry name" value="DUF3299"/>
</dbReference>
<feature type="compositionally biased region" description="Basic and acidic residues" evidence="1">
    <location>
        <begin position="40"/>
        <end position="49"/>
    </location>
</feature>
<evidence type="ECO:0000313" key="3">
    <source>
        <dbReference type="EMBL" id="EFP97876.1"/>
    </source>
</evidence>
<dbReference type="EMBL" id="AEIU01000043">
    <property type="protein sequence ID" value="EFP97876.1"/>
    <property type="molecule type" value="Genomic_DNA"/>
</dbReference>
<organism evidence="3 4">
    <name type="scientific">Vibrio caribbeanicus ATCC BAA-2122</name>
    <dbReference type="NCBI Taxonomy" id="796620"/>
    <lineage>
        <taxon>Bacteria</taxon>
        <taxon>Pseudomonadati</taxon>
        <taxon>Pseudomonadota</taxon>
        <taxon>Gammaproteobacteria</taxon>
        <taxon>Vibrionales</taxon>
        <taxon>Vibrionaceae</taxon>
        <taxon>Vibrio</taxon>
    </lineage>
</organism>
<keyword evidence="4" id="KW-1185">Reference proteome</keyword>
<dbReference type="Gene3D" id="2.40.50.870">
    <property type="entry name" value="Protein of unknown function (DUF3299)"/>
    <property type="match status" value="1"/>
</dbReference>
<dbReference type="STRING" id="796620.VIBC2010_08028"/>
<dbReference type="Proteomes" id="UP000002943">
    <property type="component" value="Unassembled WGS sequence"/>
</dbReference>
<keyword evidence="2" id="KW-0732">Signal</keyword>
<evidence type="ECO:0000256" key="1">
    <source>
        <dbReference type="SAM" id="MobiDB-lite"/>
    </source>
</evidence>
<feature type="chain" id="PRO_5003166946" description="Lipoprotein" evidence="2">
    <location>
        <begin position="24"/>
        <end position="198"/>
    </location>
</feature>
<accession>E3BGD3</accession>
<evidence type="ECO:0000256" key="2">
    <source>
        <dbReference type="SAM" id="SignalP"/>
    </source>
</evidence>
<comment type="caution">
    <text evidence="3">The sequence shown here is derived from an EMBL/GenBank/DDBJ whole genome shotgun (WGS) entry which is preliminary data.</text>
</comment>
<gene>
    <name evidence="3" type="ORF">VIBC2010_08028</name>
</gene>
<feature type="signal peptide" evidence="2">
    <location>
        <begin position="1"/>
        <end position="23"/>
    </location>
</feature>
<dbReference type="RefSeq" id="WP_009600017.1">
    <property type="nucleotide sequence ID" value="NZ_AEIU01000043.1"/>
</dbReference>
<proteinExistence type="predicted"/>
<dbReference type="eggNOG" id="COG3495">
    <property type="taxonomic scope" value="Bacteria"/>
</dbReference>
<reference evidence="3 4" key="1">
    <citation type="journal article" date="2012" name="Int. J. Syst. Evol. Microbiol.">
        <title>Vibrio caribbeanicus sp. nov., isolated from the marine sponge Scleritoderma cyanea.</title>
        <authorList>
            <person name="Hoffmann M."/>
            <person name="Monday S.R."/>
            <person name="Allard M.W."/>
            <person name="Strain E.A."/>
            <person name="Whittaker P."/>
            <person name="Naum M."/>
            <person name="McCarthy P.J."/>
            <person name="Lopez J.V."/>
            <person name="Fischer M."/>
            <person name="Brown E.W."/>
        </authorList>
    </citation>
    <scope>NUCLEOTIDE SEQUENCE [LARGE SCALE GENOMIC DNA]</scope>
    <source>
        <strain evidence="3 4">ATCC BAA-2122</strain>
    </source>
</reference>
<evidence type="ECO:0000313" key="4">
    <source>
        <dbReference type="Proteomes" id="UP000002943"/>
    </source>
</evidence>
<protein>
    <recommendedName>
        <fullName evidence="5">Lipoprotein</fullName>
    </recommendedName>
</protein>